<dbReference type="SUPFAM" id="SSF53756">
    <property type="entry name" value="UDP-Glycosyltransferase/glycogen phosphorylase"/>
    <property type="match status" value="1"/>
</dbReference>
<proteinExistence type="predicted"/>
<protein>
    <submittedName>
        <fullName evidence="4">Glycosyltransferase family 4 protein</fullName>
    </submittedName>
</protein>
<dbReference type="Pfam" id="PF00534">
    <property type="entry name" value="Glycos_transf_1"/>
    <property type="match status" value="1"/>
</dbReference>
<feature type="transmembrane region" description="Helical" evidence="1">
    <location>
        <begin position="70"/>
        <end position="89"/>
    </location>
</feature>
<dbReference type="PANTHER" id="PTHR45947">
    <property type="entry name" value="SULFOQUINOVOSYL TRANSFERASE SQD2"/>
    <property type="match status" value="1"/>
</dbReference>
<evidence type="ECO:0000256" key="1">
    <source>
        <dbReference type="SAM" id="Phobius"/>
    </source>
</evidence>
<evidence type="ECO:0000313" key="5">
    <source>
        <dbReference type="Proteomes" id="UP000676649"/>
    </source>
</evidence>
<dbReference type="InterPro" id="IPR050194">
    <property type="entry name" value="Glycosyltransferase_grp1"/>
</dbReference>
<dbReference type="InterPro" id="IPR001296">
    <property type="entry name" value="Glyco_trans_1"/>
</dbReference>
<keyword evidence="5" id="KW-1185">Reference proteome</keyword>
<evidence type="ECO:0000259" key="2">
    <source>
        <dbReference type="Pfam" id="PF00534"/>
    </source>
</evidence>
<dbReference type="InterPro" id="IPR028098">
    <property type="entry name" value="Glyco_trans_4-like_N"/>
</dbReference>
<reference evidence="4" key="1">
    <citation type="submission" date="2021-04" db="EMBL/GenBank/DDBJ databases">
        <title>Draft genome sequence data of methanotrophic Methylovulum sp. strain S1L and Methylomonas sp. strain S2AM isolated from boreal lake water columns.</title>
        <authorList>
            <person name="Rissanen A.J."/>
            <person name="Mangayil R."/>
            <person name="Svenning M.M."/>
            <person name="Khanongnuch R."/>
        </authorList>
    </citation>
    <scope>NUCLEOTIDE SEQUENCE</scope>
    <source>
        <strain evidence="4">S2AM</strain>
    </source>
</reference>
<gene>
    <name evidence="4" type="ORF">KEF85_11740</name>
</gene>
<dbReference type="AlphaFoldDB" id="A0A975R8I2"/>
<dbReference type="KEGG" id="mpad:KEF85_11740"/>
<keyword evidence="1" id="KW-0472">Membrane</keyword>
<accession>A0A975R8I2</accession>
<feature type="domain" description="Glycosyl transferase family 1" evidence="2">
    <location>
        <begin position="210"/>
        <end position="363"/>
    </location>
</feature>
<evidence type="ECO:0000259" key="3">
    <source>
        <dbReference type="Pfam" id="PF13439"/>
    </source>
</evidence>
<dbReference type="Gene3D" id="3.40.50.2000">
    <property type="entry name" value="Glycogen Phosphorylase B"/>
    <property type="match status" value="2"/>
</dbReference>
<name>A0A975R8I2_9GAMM</name>
<keyword evidence="1" id="KW-1133">Transmembrane helix</keyword>
<keyword evidence="1" id="KW-0812">Transmembrane</keyword>
<dbReference type="EMBL" id="CP073754">
    <property type="protein sequence ID" value="QWF70022.1"/>
    <property type="molecule type" value="Genomic_DNA"/>
</dbReference>
<dbReference type="CDD" id="cd03801">
    <property type="entry name" value="GT4_PimA-like"/>
    <property type="match status" value="1"/>
</dbReference>
<dbReference type="GO" id="GO:0016757">
    <property type="term" value="F:glycosyltransferase activity"/>
    <property type="evidence" value="ECO:0007669"/>
    <property type="project" value="InterPro"/>
</dbReference>
<sequence>MKIGYLMNSYPMTSTTFIRREIESLESLGIEIKRYAVRHWSEELVDELDIAEQSQTQYLLTNNAFGLLKAFFIVLFANATGLFHALILWRKVCKNAGGITIKHIAYLLQATYFYRQSRRDGIQHVHTHFATNATTVAMLAREMGGVSYSFTSHGPDEFVDPQFISMALKIHHAAFVVAISNFCRAQLIRFSNPTYLDKIIIVHCGLNVDEFIPNYDFNNDNQNLICVGRLCPQKGQLLIPQALALLKPDFPHLKIHLIGDGESRNALEEEIIKYHVADLIELHGWKANLEVRKMISECRSFLLPSFAEGLPVVIMESLALGRPVISTYIAGIPELVDKKCGWLVPAGSVEDISNAIREALTATPAQLSAMGREGHARVAQEHNLKLISQQLYSKFLSINPS</sequence>
<dbReference type="RefSeq" id="WP_215580790.1">
    <property type="nucleotide sequence ID" value="NZ_CP073754.1"/>
</dbReference>
<dbReference type="PANTHER" id="PTHR45947:SF15">
    <property type="entry name" value="TEICHURONIC ACID BIOSYNTHESIS GLYCOSYLTRANSFERASE TUAC-RELATED"/>
    <property type="match status" value="1"/>
</dbReference>
<feature type="domain" description="Glycosyltransferase subfamily 4-like N-terminal" evidence="3">
    <location>
        <begin position="107"/>
        <end position="209"/>
    </location>
</feature>
<dbReference type="Proteomes" id="UP000676649">
    <property type="component" value="Chromosome"/>
</dbReference>
<evidence type="ECO:0000313" key="4">
    <source>
        <dbReference type="EMBL" id="QWF70022.1"/>
    </source>
</evidence>
<organism evidence="4 5">
    <name type="scientific">Methylomonas paludis</name>
    <dbReference type="NCBI Taxonomy" id="1173101"/>
    <lineage>
        <taxon>Bacteria</taxon>
        <taxon>Pseudomonadati</taxon>
        <taxon>Pseudomonadota</taxon>
        <taxon>Gammaproteobacteria</taxon>
        <taxon>Methylococcales</taxon>
        <taxon>Methylococcaceae</taxon>
        <taxon>Methylomonas</taxon>
    </lineage>
</organism>
<dbReference type="Pfam" id="PF13439">
    <property type="entry name" value="Glyco_transf_4"/>
    <property type="match status" value="1"/>
</dbReference>